<dbReference type="EMBL" id="BBPA01000037">
    <property type="protein sequence ID" value="GAL93374.1"/>
    <property type="molecule type" value="Genomic_DNA"/>
</dbReference>
<gene>
    <name evidence="2" type="ORF">N44_02061</name>
</gene>
<dbReference type="GeneID" id="66709587"/>
<protein>
    <submittedName>
        <fullName evidence="2">Uncharacterized protein</fullName>
    </submittedName>
</protein>
<dbReference type="AlphaFoldDB" id="A0A0A1VUY3"/>
<comment type="caution">
    <text evidence="2">The sequence shown here is derived from an EMBL/GenBank/DDBJ whole genome shotgun (WGS) entry which is preliminary data.</text>
</comment>
<keyword evidence="1" id="KW-1133">Transmembrane helix</keyword>
<keyword evidence="1" id="KW-0472">Membrane</keyword>
<keyword evidence="1" id="KW-0812">Transmembrane</keyword>
<sequence>MRQQATGNSKGIWVDLANLKDRRLKCVLAYLHGGVGSLWFWATSEQ</sequence>
<evidence type="ECO:0000313" key="3">
    <source>
        <dbReference type="Proteomes" id="UP000030321"/>
    </source>
</evidence>
<evidence type="ECO:0000256" key="1">
    <source>
        <dbReference type="SAM" id="Phobius"/>
    </source>
</evidence>
<proteinExistence type="predicted"/>
<organism evidence="2 3">
    <name type="scientific">Microcystis aeruginosa NIES-44</name>
    <dbReference type="NCBI Taxonomy" id="449439"/>
    <lineage>
        <taxon>Bacteria</taxon>
        <taxon>Bacillati</taxon>
        <taxon>Cyanobacteriota</taxon>
        <taxon>Cyanophyceae</taxon>
        <taxon>Oscillatoriophycideae</taxon>
        <taxon>Chroococcales</taxon>
        <taxon>Microcystaceae</taxon>
        <taxon>Microcystis</taxon>
    </lineage>
</organism>
<name>A0A0A1VUY3_MICAE</name>
<feature type="transmembrane region" description="Helical" evidence="1">
    <location>
        <begin position="26"/>
        <end position="42"/>
    </location>
</feature>
<evidence type="ECO:0000313" key="2">
    <source>
        <dbReference type="EMBL" id="GAL93374.1"/>
    </source>
</evidence>
<dbReference type="Proteomes" id="UP000030321">
    <property type="component" value="Unassembled WGS sequence"/>
</dbReference>
<dbReference type="RefSeq" id="WP_002759867.1">
    <property type="nucleotide sequence ID" value="NZ_BBPA01000037.1"/>
</dbReference>
<reference evidence="3" key="1">
    <citation type="journal article" date="2015" name="Genome">
        <title>Whole Genome Sequence of the Non-Microcystin-Producing Microcystis aeruginosa Strain NIES-44.</title>
        <authorList>
            <person name="Okano K."/>
            <person name="Miyata N."/>
            <person name="Ozaki Y."/>
        </authorList>
    </citation>
    <scope>NUCLEOTIDE SEQUENCE [LARGE SCALE GENOMIC DNA]</scope>
    <source>
        <strain evidence="3">NIES-44</strain>
    </source>
</reference>
<accession>A0A0A1VUY3</accession>